<sequence length="369" mass="39373">MSDTPTPSRRQIRRWRRYLAEERLEADTYRNLARRQRSPHREIMLELAAAEGRHEQYWLELLGDQAYPPPRVPWRRRLMSSLANRFGSVFVLALAQRSEQRTGYDDDHDVPDQMAADEHIHGEVVRSLAAESRAHMAGSFRAAVFGANDGLISNLALILGVAATGMTPSMVLATGVAGLLAGALSMGAGEWISVSSQRELLSASTPDDDAHRSVPALDVNANELALLFRARGESPETAQEHAERVFAALGEAGDSASGQLPLRSALGEGARQTSTEAVGTPFRAAVSSFIFFALGALLPLIPFMFGVGGWMPIVISSVLVGITLLGTGGVVGLLSGGTPWRTALRQLAVGYGAAAVTFALGTLFGATIG</sequence>
<feature type="transmembrane region" description="Helical" evidence="5">
    <location>
        <begin position="313"/>
        <end position="335"/>
    </location>
</feature>
<evidence type="ECO:0000256" key="5">
    <source>
        <dbReference type="SAM" id="Phobius"/>
    </source>
</evidence>
<dbReference type="InterPro" id="IPR039376">
    <property type="entry name" value="Ferritin_CCC1_N"/>
</dbReference>
<proteinExistence type="predicted"/>
<feature type="transmembrane region" description="Helical" evidence="5">
    <location>
        <begin position="289"/>
        <end position="307"/>
    </location>
</feature>
<evidence type="ECO:0000256" key="3">
    <source>
        <dbReference type="ARBA" id="ARBA00022989"/>
    </source>
</evidence>
<evidence type="ECO:0000256" key="2">
    <source>
        <dbReference type="ARBA" id="ARBA00022692"/>
    </source>
</evidence>
<dbReference type="EMBL" id="CP138335">
    <property type="protein sequence ID" value="XBW07957.1"/>
    <property type="molecule type" value="Genomic_DNA"/>
</dbReference>
<dbReference type="GO" id="GO:0005384">
    <property type="term" value="F:manganese ion transmembrane transporter activity"/>
    <property type="evidence" value="ECO:0007669"/>
    <property type="project" value="InterPro"/>
</dbReference>
<dbReference type="RefSeq" id="WP_350258157.1">
    <property type="nucleotide sequence ID" value="NZ_CP138335.1"/>
</dbReference>
<dbReference type="PANTHER" id="PTHR31851">
    <property type="entry name" value="FE(2+)/MN(2+) TRANSPORTER PCL1"/>
    <property type="match status" value="1"/>
</dbReference>
<reference evidence="6" key="1">
    <citation type="submission" date="2023-11" db="EMBL/GenBank/DDBJ databases">
        <title>Scrofimicrobium hongkongense sp. nov., isolated from a patient with peritonitis.</title>
        <authorList>
            <person name="Lao H.Y."/>
            <person name="Wong A.Y.P."/>
            <person name="Ng T.L."/>
            <person name="Wong R.Y.L."/>
            <person name="Yau M.C.Y."/>
            <person name="Lam J.Y.W."/>
            <person name="Siu G.K.H."/>
        </authorList>
    </citation>
    <scope>NUCLEOTIDE SEQUENCE</scope>
    <source>
        <strain evidence="6">R131</strain>
    </source>
</reference>
<dbReference type="InterPro" id="IPR009078">
    <property type="entry name" value="Ferritin-like_SF"/>
</dbReference>
<feature type="transmembrane region" description="Helical" evidence="5">
    <location>
        <begin position="347"/>
        <end position="368"/>
    </location>
</feature>
<gene>
    <name evidence="6" type="ORF">SAC06_10005</name>
</gene>
<dbReference type="InterPro" id="IPR008217">
    <property type="entry name" value="Ccc1_fam"/>
</dbReference>
<dbReference type="GO" id="GO:0030026">
    <property type="term" value="P:intracellular manganese ion homeostasis"/>
    <property type="evidence" value="ECO:0007669"/>
    <property type="project" value="InterPro"/>
</dbReference>
<dbReference type="Pfam" id="PF01988">
    <property type="entry name" value="VIT1"/>
    <property type="match status" value="1"/>
</dbReference>
<evidence type="ECO:0000256" key="1">
    <source>
        <dbReference type="ARBA" id="ARBA00004127"/>
    </source>
</evidence>
<keyword evidence="4 5" id="KW-0472">Membrane</keyword>
<organism evidence="6">
    <name type="scientific">Scrofimicrobium appendicitidis</name>
    <dbReference type="NCBI Taxonomy" id="3079930"/>
    <lineage>
        <taxon>Bacteria</taxon>
        <taxon>Bacillati</taxon>
        <taxon>Actinomycetota</taxon>
        <taxon>Actinomycetes</taxon>
        <taxon>Actinomycetales</taxon>
        <taxon>Actinomycetaceae</taxon>
        <taxon>Scrofimicrobium</taxon>
    </lineage>
</organism>
<feature type="transmembrane region" description="Helical" evidence="5">
    <location>
        <begin position="142"/>
        <end position="164"/>
    </location>
</feature>
<dbReference type="SUPFAM" id="SSF47240">
    <property type="entry name" value="Ferritin-like"/>
    <property type="match status" value="1"/>
</dbReference>
<protein>
    <submittedName>
        <fullName evidence="6">VIT1/CCC1 family protein</fullName>
    </submittedName>
</protein>
<dbReference type="CDD" id="cd01044">
    <property type="entry name" value="Ferritin_CCC1_N"/>
    <property type="match status" value="1"/>
</dbReference>
<feature type="transmembrane region" description="Helical" evidence="5">
    <location>
        <begin position="170"/>
        <end position="192"/>
    </location>
</feature>
<evidence type="ECO:0000256" key="4">
    <source>
        <dbReference type="ARBA" id="ARBA00023136"/>
    </source>
</evidence>
<name>A0AAU7V7D3_9ACTO</name>
<comment type="subcellular location">
    <subcellularLocation>
        <location evidence="1">Endomembrane system</location>
        <topology evidence="1">Multi-pass membrane protein</topology>
    </subcellularLocation>
</comment>
<evidence type="ECO:0000313" key="6">
    <source>
        <dbReference type="EMBL" id="XBW07957.1"/>
    </source>
</evidence>
<keyword evidence="2 5" id="KW-0812">Transmembrane</keyword>
<dbReference type="KEGG" id="sapp:SAC06_10005"/>
<dbReference type="AlphaFoldDB" id="A0AAU7V7D3"/>
<accession>A0AAU7V7D3</accession>
<dbReference type="GO" id="GO:0012505">
    <property type="term" value="C:endomembrane system"/>
    <property type="evidence" value="ECO:0007669"/>
    <property type="project" value="UniProtKB-SubCell"/>
</dbReference>
<keyword evidence="3 5" id="KW-1133">Transmembrane helix</keyword>